<keyword evidence="2" id="KW-1185">Reference proteome</keyword>
<evidence type="ECO:0000313" key="1">
    <source>
        <dbReference type="EMBL" id="CAA7036170.1"/>
    </source>
</evidence>
<organism evidence="1 2">
    <name type="scientific">Microthlaspi erraticum</name>
    <dbReference type="NCBI Taxonomy" id="1685480"/>
    <lineage>
        <taxon>Eukaryota</taxon>
        <taxon>Viridiplantae</taxon>
        <taxon>Streptophyta</taxon>
        <taxon>Embryophyta</taxon>
        <taxon>Tracheophyta</taxon>
        <taxon>Spermatophyta</taxon>
        <taxon>Magnoliopsida</taxon>
        <taxon>eudicotyledons</taxon>
        <taxon>Gunneridae</taxon>
        <taxon>Pentapetalae</taxon>
        <taxon>rosids</taxon>
        <taxon>malvids</taxon>
        <taxon>Brassicales</taxon>
        <taxon>Brassicaceae</taxon>
        <taxon>Coluteocarpeae</taxon>
        <taxon>Microthlaspi</taxon>
    </lineage>
</organism>
<dbReference type="AlphaFoldDB" id="A0A6D2JFL1"/>
<proteinExistence type="predicted"/>
<reference evidence="1" key="1">
    <citation type="submission" date="2020-01" db="EMBL/GenBank/DDBJ databases">
        <authorList>
            <person name="Mishra B."/>
        </authorList>
    </citation>
    <scope>NUCLEOTIDE SEQUENCE [LARGE SCALE GENOMIC DNA]</scope>
</reference>
<evidence type="ECO:0000313" key="2">
    <source>
        <dbReference type="Proteomes" id="UP000467841"/>
    </source>
</evidence>
<gene>
    <name evidence="1" type="ORF">MERR_LOCUS23405</name>
</gene>
<comment type="caution">
    <text evidence="1">The sequence shown here is derived from an EMBL/GenBank/DDBJ whole genome shotgun (WGS) entry which is preliminary data.</text>
</comment>
<protein>
    <submittedName>
        <fullName evidence="1">Uncharacterized protein</fullName>
    </submittedName>
</protein>
<dbReference type="Proteomes" id="UP000467841">
    <property type="component" value="Unassembled WGS sequence"/>
</dbReference>
<name>A0A6D2JFL1_9BRAS</name>
<accession>A0A6D2JFL1</accession>
<dbReference type="EMBL" id="CACVBM020001163">
    <property type="protein sequence ID" value="CAA7036170.1"/>
    <property type="molecule type" value="Genomic_DNA"/>
</dbReference>
<sequence length="74" mass="8418">MLQLIYAASSSSRLRKATRRQLRRFFSPERMAALSAPSPYMHYPPRRASRTPSAGSVTCIMITTMVPYTTLSRH</sequence>